<protein>
    <submittedName>
        <fullName evidence="1">Uncharacterized protein</fullName>
    </submittedName>
</protein>
<dbReference type="EMBL" id="MLJW01002890">
    <property type="protein sequence ID" value="OIQ73380.1"/>
    <property type="molecule type" value="Genomic_DNA"/>
</dbReference>
<proteinExistence type="predicted"/>
<sequence>MRRRQGDQVQPLIEPQYQIGQQLEQCLAVGVQRFGLHAPDQVARRLLVSLGGVGVLAEAQHRLGQHRRPVLEHEVAQLGVRLQSGEDGLQMAIEGTVQQAAELGPAQRIDRVGLLLFDHRSALGDVALQVVELALIDRGVFVFGVDDGLDHAGQKRQEALCSRFVHTGKPGAVFGHAVEQLARRVAARAEQAGVAQAQTQHRNLQSRQLRLHRRQQLGVGEDVVEQQRHHVDGQPLQRARGHFVQALAVLLDEVDRGGIGAGLVAPVHVAQAQPVGEQQAVEGVAQLWVQPQRLAEDRGTETALGEARRTEARRREAGSGITALRHAGHAPVCLSATAAEQLLQRLEMQFSPAQCGSGQGLALASALSARARRSGSAASSRAILRRLDLHFRQPLVVERVSILERGRHSLAESAQQRQPLLGIQIHHAQGMVQRAAEHLGPQRIGHRNGALASAQAVEPGAQVAHFPLRLGFEQVGQPRDLHALLQIGVIDQTQRLELGVTGCGQGARALDLFVEHLLEALDKSLGEPRLALAQSQTHVGIQLPIPAVARDFRLLLERLDHLMYDRADQLVRALQGVVDALLKDFGGKHRSWRCPDWRDLAGSSMTR</sequence>
<evidence type="ECO:0000313" key="1">
    <source>
        <dbReference type="EMBL" id="OIQ73380.1"/>
    </source>
</evidence>
<reference evidence="1" key="1">
    <citation type="submission" date="2016-10" db="EMBL/GenBank/DDBJ databases">
        <title>Sequence of Gallionella enrichment culture.</title>
        <authorList>
            <person name="Poehlein A."/>
            <person name="Muehling M."/>
            <person name="Daniel R."/>
        </authorList>
    </citation>
    <scope>NUCLEOTIDE SEQUENCE</scope>
</reference>
<comment type="caution">
    <text evidence="1">The sequence shown here is derived from an EMBL/GenBank/DDBJ whole genome shotgun (WGS) entry which is preliminary data.</text>
</comment>
<name>A0A1J5Q0K4_9ZZZZ</name>
<gene>
    <name evidence="1" type="ORF">GALL_449830</name>
</gene>
<organism evidence="1">
    <name type="scientific">mine drainage metagenome</name>
    <dbReference type="NCBI Taxonomy" id="410659"/>
    <lineage>
        <taxon>unclassified sequences</taxon>
        <taxon>metagenomes</taxon>
        <taxon>ecological metagenomes</taxon>
    </lineage>
</organism>
<dbReference type="AlphaFoldDB" id="A0A1J5Q0K4"/>
<accession>A0A1J5Q0K4</accession>